<evidence type="ECO:0000256" key="1">
    <source>
        <dbReference type="SAM" id="MobiDB-lite"/>
    </source>
</evidence>
<feature type="region of interest" description="Disordered" evidence="1">
    <location>
        <begin position="24"/>
        <end position="72"/>
    </location>
</feature>
<dbReference type="Proteomes" id="UP001152561">
    <property type="component" value="Unassembled WGS sequence"/>
</dbReference>
<feature type="compositionally biased region" description="Basic and acidic residues" evidence="1">
    <location>
        <begin position="49"/>
        <end position="60"/>
    </location>
</feature>
<sequence>MDNTNGVVISELELRVSNDIDKDIENGINIDNDQNKEQNGISQENMDDEATKGSNQKEDLCSLSDNEEHDSTKACSINISNDC</sequence>
<comment type="caution">
    <text evidence="2">The sequence shown here is derived from an EMBL/GenBank/DDBJ whole genome shotgun (WGS) entry which is preliminary data.</text>
</comment>
<dbReference type="AlphaFoldDB" id="A0A9Q1LEQ8"/>
<keyword evidence="3" id="KW-1185">Reference proteome</keyword>
<protein>
    <submittedName>
        <fullName evidence="2">Uncharacterized protein</fullName>
    </submittedName>
</protein>
<reference evidence="3" key="1">
    <citation type="journal article" date="2023" name="Proc. Natl. Acad. Sci. U.S.A.">
        <title>Genomic and structural basis for evolution of tropane alkaloid biosynthesis.</title>
        <authorList>
            <person name="Wanga Y.-J."/>
            <person name="Taina T."/>
            <person name="Yua J.-Y."/>
            <person name="Lia J."/>
            <person name="Xua B."/>
            <person name="Chenc J."/>
            <person name="D'Auriad J.C."/>
            <person name="Huanga J.-P."/>
            <person name="Huanga S.-X."/>
        </authorList>
    </citation>
    <scope>NUCLEOTIDE SEQUENCE [LARGE SCALE GENOMIC DNA]</scope>
    <source>
        <strain evidence="3">cv. KIB-2019</strain>
    </source>
</reference>
<evidence type="ECO:0000313" key="2">
    <source>
        <dbReference type="EMBL" id="KAJ8535434.1"/>
    </source>
</evidence>
<feature type="compositionally biased region" description="Polar residues" evidence="1">
    <location>
        <begin position="29"/>
        <end position="44"/>
    </location>
</feature>
<proteinExistence type="predicted"/>
<name>A0A9Q1LEQ8_9SOLA</name>
<evidence type="ECO:0000313" key="3">
    <source>
        <dbReference type="Proteomes" id="UP001152561"/>
    </source>
</evidence>
<gene>
    <name evidence="2" type="ORF">K7X08_023154</name>
</gene>
<organism evidence="2 3">
    <name type="scientific">Anisodus acutangulus</name>
    <dbReference type="NCBI Taxonomy" id="402998"/>
    <lineage>
        <taxon>Eukaryota</taxon>
        <taxon>Viridiplantae</taxon>
        <taxon>Streptophyta</taxon>
        <taxon>Embryophyta</taxon>
        <taxon>Tracheophyta</taxon>
        <taxon>Spermatophyta</taxon>
        <taxon>Magnoliopsida</taxon>
        <taxon>eudicotyledons</taxon>
        <taxon>Gunneridae</taxon>
        <taxon>Pentapetalae</taxon>
        <taxon>asterids</taxon>
        <taxon>lamiids</taxon>
        <taxon>Solanales</taxon>
        <taxon>Solanaceae</taxon>
        <taxon>Solanoideae</taxon>
        <taxon>Hyoscyameae</taxon>
        <taxon>Anisodus</taxon>
    </lineage>
</organism>
<dbReference type="EMBL" id="JAJAGQ010000018">
    <property type="protein sequence ID" value="KAJ8535434.1"/>
    <property type="molecule type" value="Genomic_DNA"/>
</dbReference>
<accession>A0A9Q1LEQ8</accession>